<dbReference type="CDD" id="cd18186">
    <property type="entry name" value="BTB_POZ_ZBTB_KLHL-like"/>
    <property type="match status" value="1"/>
</dbReference>
<dbReference type="InterPro" id="IPR000210">
    <property type="entry name" value="BTB/POZ_dom"/>
</dbReference>
<dbReference type="Pfam" id="PF00651">
    <property type="entry name" value="BTB"/>
    <property type="match status" value="1"/>
</dbReference>
<reference evidence="3" key="2">
    <citation type="submission" date="2023-06" db="EMBL/GenBank/DDBJ databases">
        <authorList>
            <consortium name="Lawrence Berkeley National Laboratory"/>
            <person name="Mondo S.J."/>
            <person name="Hensen N."/>
            <person name="Bonometti L."/>
            <person name="Westerberg I."/>
            <person name="Brannstrom I.O."/>
            <person name="Guillou S."/>
            <person name="Cros-Aarteil S."/>
            <person name="Calhoun S."/>
            <person name="Haridas S."/>
            <person name="Kuo A."/>
            <person name="Pangilinan J."/>
            <person name="Riley R."/>
            <person name="Labutti K."/>
            <person name="Andreopoulos B."/>
            <person name="Lipzen A."/>
            <person name="Chen C."/>
            <person name="Yanf M."/>
            <person name="Daum C."/>
            <person name="Ng V."/>
            <person name="Clum A."/>
            <person name="Steindorff A."/>
            <person name="Ohm R."/>
            <person name="Martin F."/>
            <person name="Silar P."/>
            <person name="Natvig D."/>
            <person name="Lalanne C."/>
            <person name="Gautier V."/>
            <person name="Ament-Velasquez S.L."/>
            <person name="Kruys A."/>
            <person name="Hutchinson M.I."/>
            <person name="Powell A.J."/>
            <person name="Barry K."/>
            <person name="Miller A.N."/>
            <person name="Grigoriev I.V."/>
            <person name="Debuchy R."/>
            <person name="Gladieux P."/>
            <person name="Thoren M.H."/>
            <person name="Johannesson H."/>
        </authorList>
    </citation>
    <scope>NUCLEOTIDE SEQUENCE</scope>
    <source>
        <strain evidence="3">PSN324</strain>
    </source>
</reference>
<gene>
    <name evidence="3" type="ORF">QBC42DRAFT_235263</name>
</gene>
<organism evidence="3 4">
    <name type="scientific">Cladorrhinum samala</name>
    <dbReference type="NCBI Taxonomy" id="585594"/>
    <lineage>
        <taxon>Eukaryota</taxon>
        <taxon>Fungi</taxon>
        <taxon>Dikarya</taxon>
        <taxon>Ascomycota</taxon>
        <taxon>Pezizomycotina</taxon>
        <taxon>Sordariomycetes</taxon>
        <taxon>Sordariomycetidae</taxon>
        <taxon>Sordariales</taxon>
        <taxon>Podosporaceae</taxon>
        <taxon>Cladorrhinum</taxon>
    </lineage>
</organism>
<dbReference type="Gene3D" id="3.30.710.10">
    <property type="entry name" value="Potassium Channel Kv1.1, Chain A"/>
    <property type="match status" value="1"/>
</dbReference>
<dbReference type="EMBL" id="MU865092">
    <property type="protein sequence ID" value="KAK4457881.1"/>
    <property type="molecule type" value="Genomic_DNA"/>
</dbReference>
<evidence type="ECO:0000313" key="3">
    <source>
        <dbReference type="EMBL" id="KAK4457881.1"/>
    </source>
</evidence>
<name>A0AAV9HFQ0_9PEZI</name>
<feature type="domain" description="BTB" evidence="2">
    <location>
        <begin position="221"/>
        <end position="280"/>
    </location>
</feature>
<proteinExistence type="predicted"/>
<accession>A0AAV9HFQ0</accession>
<dbReference type="InterPro" id="IPR011333">
    <property type="entry name" value="SKP1/BTB/POZ_sf"/>
</dbReference>
<reference evidence="3" key="1">
    <citation type="journal article" date="2023" name="Mol. Phylogenet. Evol.">
        <title>Genome-scale phylogeny and comparative genomics of the fungal order Sordariales.</title>
        <authorList>
            <person name="Hensen N."/>
            <person name="Bonometti L."/>
            <person name="Westerberg I."/>
            <person name="Brannstrom I.O."/>
            <person name="Guillou S."/>
            <person name="Cros-Aarteil S."/>
            <person name="Calhoun S."/>
            <person name="Haridas S."/>
            <person name="Kuo A."/>
            <person name="Mondo S."/>
            <person name="Pangilinan J."/>
            <person name="Riley R."/>
            <person name="LaButti K."/>
            <person name="Andreopoulos B."/>
            <person name="Lipzen A."/>
            <person name="Chen C."/>
            <person name="Yan M."/>
            <person name="Daum C."/>
            <person name="Ng V."/>
            <person name="Clum A."/>
            <person name="Steindorff A."/>
            <person name="Ohm R.A."/>
            <person name="Martin F."/>
            <person name="Silar P."/>
            <person name="Natvig D.O."/>
            <person name="Lalanne C."/>
            <person name="Gautier V."/>
            <person name="Ament-Velasquez S.L."/>
            <person name="Kruys A."/>
            <person name="Hutchinson M.I."/>
            <person name="Powell A.J."/>
            <person name="Barry K."/>
            <person name="Miller A.N."/>
            <person name="Grigoriev I.V."/>
            <person name="Debuchy R."/>
            <person name="Gladieux P."/>
            <person name="Hiltunen Thoren M."/>
            <person name="Johannesson H."/>
        </authorList>
    </citation>
    <scope>NUCLEOTIDE SEQUENCE</scope>
    <source>
        <strain evidence="3">PSN324</strain>
    </source>
</reference>
<evidence type="ECO:0000313" key="4">
    <source>
        <dbReference type="Proteomes" id="UP001321749"/>
    </source>
</evidence>
<dbReference type="AlphaFoldDB" id="A0AAV9HFQ0"/>
<dbReference type="Proteomes" id="UP001321749">
    <property type="component" value="Unassembled WGS sequence"/>
</dbReference>
<evidence type="ECO:0000256" key="1">
    <source>
        <dbReference type="SAM" id="MobiDB-lite"/>
    </source>
</evidence>
<dbReference type="PROSITE" id="PS50097">
    <property type="entry name" value="BTB"/>
    <property type="match status" value="1"/>
</dbReference>
<protein>
    <recommendedName>
        <fullName evidence="2">BTB domain-containing protein</fullName>
    </recommendedName>
</protein>
<feature type="region of interest" description="Disordered" evidence="1">
    <location>
        <begin position="1"/>
        <end position="135"/>
    </location>
</feature>
<keyword evidence="4" id="KW-1185">Reference proteome</keyword>
<evidence type="ECO:0000259" key="2">
    <source>
        <dbReference type="PROSITE" id="PS50097"/>
    </source>
</evidence>
<feature type="compositionally biased region" description="Basic residues" evidence="1">
    <location>
        <begin position="105"/>
        <end position="118"/>
    </location>
</feature>
<sequence length="452" mass="51535">MPLQSPPRPKFQEDTNVKKVPAARSSYAQALSGKKPPVLPPRSQNKLHDHSAPMDVGQNMRASTSGADHGKPSRPPRTPRKPADGASKQPQPGVPASPVTERINGKHKSRSKYHQKRKLSCEWKRHSSSGVWDTPRNDTSIAVSTKDRERRFSMGDSQPAAASFGPYLAEVEQVSVLPQVADDEEEEERLRKVQERARRMAEVIAMHDRGEINLWECQYEWDVLIVCQGHEWRVHHDILCRESDWFKEHLPAKNCNLGYVCLDLQNHSPEQLGSALHFMYAHNYPNSIYSREYPLLGEPIRVNVFKYICGASVNCSNMMRFAFDRLDDAASILSEYLPQLRHQVSMNLITLFDPLGFALAMMYEQGSRQLMFPLRQVMARLVDLTMLDLILNPSFKRAFECGWVEFIYPNLVKDNIWFAAVGLLDPPVGALASQRSQDHTVQQHMEDRPLAW</sequence>
<feature type="non-terminal residue" evidence="3">
    <location>
        <position position="452"/>
    </location>
</feature>
<dbReference type="SUPFAM" id="SSF54695">
    <property type="entry name" value="POZ domain"/>
    <property type="match status" value="1"/>
</dbReference>
<comment type="caution">
    <text evidence="3">The sequence shown here is derived from an EMBL/GenBank/DDBJ whole genome shotgun (WGS) entry which is preliminary data.</text>
</comment>